<dbReference type="PANTHER" id="PTHR45644">
    <property type="entry name" value="AAA ATPASE, PUTATIVE (AFU_ORTHOLOGUE AFUA_2G12920)-RELATED-RELATED"/>
    <property type="match status" value="1"/>
</dbReference>
<dbReference type="InterPro" id="IPR041569">
    <property type="entry name" value="AAA_lid_3"/>
</dbReference>
<keyword evidence="3" id="KW-0472">Membrane</keyword>
<dbReference type="GO" id="GO:0005524">
    <property type="term" value="F:ATP binding"/>
    <property type="evidence" value="ECO:0007669"/>
    <property type="project" value="UniProtKB-KW"/>
</dbReference>
<dbReference type="PROSITE" id="PS00674">
    <property type="entry name" value="AAA"/>
    <property type="match status" value="1"/>
</dbReference>
<dbReference type="InterPro" id="IPR003593">
    <property type="entry name" value="AAA+_ATPase"/>
</dbReference>
<evidence type="ECO:0000256" key="3">
    <source>
        <dbReference type="ARBA" id="ARBA00022787"/>
    </source>
</evidence>
<dbReference type="Pfam" id="PF24581">
    <property type="entry name" value="DUF7608"/>
    <property type="match status" value="1"/>
</dbReference>
<dbReference type="InterPro" id="IPR003960">
    <property type="entry name" value="ATPase_AAA_CS"/>
</dbReference>
<keyword evidence="2" id="KW-0547">Nucleotide-binding</keyword>
<dbReference type="InterPro" id="IPR003959">
    <property type="entry name" value="ATPase_AAA_core"/>
</dbReference>
<evidence type="ECO:0000256" key="1">
    <source>
        <dbReference type="ARBA" id="ARBA00004572"/>
    </source>
</evidence>
<feature type="compositionally biased region" description="Polar residues" evidence="6">
    <location>
        <begin position="93"/>
        <end position="106"/>
    </location>
</feature>
<evidence type="ECO:0000259" key="7">
    <source>
        <dbReference type="SMART" id="SM00382"/>
    </source>
</evidence>
<dbReference type="OrthoDB" id="39734at2759"/>
<feature type="compositionally biased region" description="Polar residues" evidence="6">
    <location>
        <begin position="52"/>
        <end position="80"/>
    </location>
</feature>
<dbReference type="InterPro" id="IPR027417">
    <property type="entry name" value="P-loop_NTPase"/>
</dbReference>
<dbReference type="GO" id="GO:0005741">
    <property type="term" value="C:mitochondrial outer membrane"/>
    <property type="evidence" value="ECO:0007669"/>
    <property type="project" value="UniProtKB-SubCell"/>
</dbReference>
<reference evidence="8" key="1">
    <citation type="submission" date="2021-06" db="EMBL/GenBank/DDBJ databases">
        <authorList>
            <person name="Kallberg Y."/>
            <person name="Tangrot J."/>
            <person name="Rosling A."/>
        </authorList>
    </citation>
    <scope>NUCLEOTIDE SEQUENCE</scope>
    <source>
        <strain evidence="8">FL130A</strain>
    </source>
</reference>
<evidence type="ECO:0000313" key="8">
    <source>
        <dbReference type="EMBL" id="CAG8545139.1"/>
    </source>
</evidence>
<dbReference type="PANTHER" id="PTHR45644:SF56">
    <property type="entry name" value="AAA ATPASE, PUTATIVE (AFU_ORTHOLOGUE AFUA_2G12920)-RELATED"/>
    <property type="match status" value="1"/>
</dbReference>
<dbReference type="InterPro" id="IPR051701">
    <property type="entry name" value="Mito_OM_Translocase_MSP1"/>
</dbReference>
<proteinExistence type="predicted"/>
<evidence type="ECO:0000313" key="9">
    <source>
        <dbReference type="Proteomes" id="UP000789508"/>
    </source>
</evidence>
<keyword evidence="3" id="KW-1000">Mitochondrion outer membrane</keyword>
<dbReference type="SUPFAM" id="SSF52540">
    <property type="entry name" value="P-loop containing nucleoside triphosphate hydrolases"/>
    <property type="match status" value="1"/>
</dbReference>
<comment type="caution">
    <text evidence="8">The sequence shown here is derived from an EMBL/GenBank/DDBJ whole genome shotgun (WGS) entry which is preliminary data.</text>
</comment>
<dbReference type="EMBL" id="CAJVPS010001619">
    <property type="protein sequence ID" value="CAG8545139.1"/>
    <property type="molecule type" value="Genomic_DNA"/>
</dbReference>
<dbReference type="AlphaFoldDB" id="A0A9N9AUC2"/>
<keyword evidence="4" id="KW-0067">ATP-binding</keyword>
<keyword evidence="5" id="KW-0496">Mitochondrion</keyword>
<protein>
    <submittedName>
        <fullName evidence="8">6573_t:CDS:1</fullName>
    </submittedName>
</protein>
<feature type="region of interest" description="Disordered" evidence="6">
    <location>
        <begin position="823"/>
        <end position="851"/>
    </location>
</feature>
<accession>A0A9N9AUC2</accession>
<feature type="compositionally biased region" description="Basic and acidic residues" evidence="6">
    <location>
        <begin position="823"/>
        <end position="837"/>
    </location>
</feature>
<feature type="region of interest" description="Disordered" evidence="6">
    <location>
        <begin position="42"/>
        <end position="131"/>
    </location>
</feature>
<organism evidence="8 9">
    <name type="scientific">Ambispora leptoticha</name>
    <dbReference type="NCBI Taxonomy" id="144679"/>
    <lineage>
        <taxon>Eukaryota</taxon>
        <taxon>Fungi</taxon>
        <taxon>Fungi incertae sedis</taxon>
        <taxon>Mucoromycota</taxon>
        <taxon>Glomeromycotina</taxon>
        <taxon>Glomeromycetes</taxon>
        <taxon>Archaeosporales</taxon>
        <taxon>Ambisporaceae</taxon>
        <taxon>Ambispora</taxon>
    </lineage>
</organism>
<evidence type="ECO:0000256" key="6">
    <source>
        <dbReference type="SAM" id="MobiDB-lite"/>
    </source>
</evidence>
<evidence type="ECO:0000256" key="5">
    <source>
        <dbReference type="ARBA" id="ARBA00023128"/>
    </source>
</evidence>
<dbReference type="GO" id="GO:0016887">
    <property type="term" value="F:ATP hydrolysis activity"/>
    <property type="evidence" value="ECO:0007669"/>
    <property type="project" value="InterPro"/>
</dbReference>
<feature type="compositionally biased region" description="Basic residues" evidence="6">
    <location>
        <begin position="113"/>
        <end position="129"/>
    </location>
</feature>
<dbReference type="Pfam" id="PF00004">
    <property type="entry name" value="AAA"/>
    <property type="match status" value="1"/>
</dbReference>
<dbReference type="Gene3D" id="1.10.8.60">
    <property type="match status" value="1"/>
</dbReference>
<dbReference type="Gene3D" id="3.40.50.300">
    <property type="entry name" value="P-loop containing nucleotide triphosphate hydrolases"/>
    <property type="match status" value="1"/>
</dbReference>
<keyword evidence="9" id="KW-1185">Reference proteome</keyword>
<sequence>MHKNLMRVSLRTLKALGIEKDIYRKRTRYAIRYQSFHTTSIKCFSIPPNDPPKTSASPMKPDSSVNSNSATDNLPNSNPGNEEPEAARAPEETQSASSKDTNTSELSDFVTRIPRRKRASTSSRARPRITKQSSTIQYKPIIPEAFIKTNYLSFDKNNYSFESMHYPIEDGIRKEILYSARASLLPCQKTDTIPARRGHLLLNCPLEGASFYLDAIVKSVAAKLQADLLIFDRQDLMELTADMFSRKATPWPLFPDLKASTSGRNSGYENKNFGEAFNFNSNSNGVLRGEMKVIMEKMDKFFEALISATPPYTTGMSLEVPSTPRIIYFRDVGDLIPTNFGTALINALVDAVQNQRSIGDRIMIIAGHSPSLFAMEKKSQPSSSSSLLPHEIQWVNLDIFPNPALLVPFTHIAIPPSSSKVLAEKLQSLINDDKNIAIRQINTRNIRAVCINKGANFEEDDIHVLGKMLSKLENIENEVWGFEKVHRLVMNTIGIALDNHNVLGVNETVALEVEHFVLALETLKNNQNLRKEFVENASNSNDLTNKGAEKMVSLVGLGDGKINLPGRKNLKKDDLDRHEKRILSCIVVPEKIQTGFSDIHVSRSTVQTLQTLITLPLIRPQSFSYGVLSKHFISGVLLFGPPGTGKTMLARAVAKESGSTVLDIKASDIYDMFVGEGEKNAIFSLARKLSPCVLFLDEVDAIFNSRRSDHHNGAHREIINQFMAEWDGLTSQNEGVLIMGATNRPFDLDDAILRRMPRRILVDLPNEKDREQILTLHLRDERLDPSVSLSHLAKITNLYSGSDLKNLCISAALAAVREDAEKEAKNNSQVQEKKGENDTVNNSSRSTIEAPPIRILKEHHFQLALKQVTPSCSEDMSSLTELRKWDKQYGDGSWNRKKRAKGMGFDGETSIFNRPSTNTSSTSNTSL</sequence>
<dbReference type="Proteomes" id="UP000789508">
    <property type="component" value="Unassembled WGS sequence"/>
</dbReference>
<feature type="compositionally biased region" description="Low complexity" evidence="6">
    <location>
        <begin position="916"/>
        <end position="927"/>
    </location>
</feature>
<dbReference type="InterPro" id="IPR056027">
    <property type="entry name" value="DUF7608"/>
</dbReference>
<dbReference type="SMART" id="SM00382">
    <property type="entry name" value="AAA"/>
    <property type="match status" value="1"/>
</dbReference>
<evidence type="ECO:0000256" key="4">
    <source>
        <dbReference type="ARBA" id="ARBA00022840"/>
    </source>
</evidence>
<feature type="domain" description="AAA+ ATPase" evidence="7">
    <location>
        <begin position="632"/>
        <end position="767"/>
    </location>
</feature>
<feature type="compositionally biased region" description="Polar residues" evidence="6">
    <location>
        <begin position="838"/>
        <end position="847"/>
    </location>
</feature>
<name>A0A9N9AUC2_9GLOM</name>
<feature type="region of interest" description="Disordered" evidence="6">
    <location>
        <begin position="890"/>
        <end position="927"/>
    </location>
</feature>
<comment type="subcellular location">
    <subcellularLocation>
        <location evidence="1">Mitochondrion outer membrane</location>
        <topology evidence="1">Single-pass membrane protein</topology>
    </subcellularLocation>
</comment>
<dbReference type="Pfam" id="PF17862">
    <property type="entry name" value="AAA_lid_3"/>
    <property type="match status" value="1"/>
</dbReference>
<gene>
    <name evidence="8" type="ORF">ALEPTO_LOCUS5604</name>
</gene>
<evidence type="ECO:0000256" key="2">
    <source>
        <dbReference type="ARBA" id="ARBA00022741"/>
    </source>
</evidence>